<dbReference type="EC" id="2.3.1.180" evidence="9"/>
<dbReference type="PANTHER" id="PTHR34069:SF2">
    <property type="entry name" value="BETA-KETOACYL-[ACYL-CARRIER-PROTEIN] SYNTHASE III"/>
    <property type="match status" value="1"/>
</dbReference>
<dbReference type="GO" id="GO:0033818">
    <property type="term" value="F:beta-ketoacyl-acyl-carrier-protein synthase III activity"/>
    <property type="evidence" value="ECO:0007669"/>
    <property type="project" value="UniProtKB-UniRule"/>
</dbReference>
<sequence length="337" mass="34538">MTRAAVVGGLGAWVPPHVVTNDMLAAELDTSDDWIRTRTGIAQRHIAGPGLATGRLAVEAGRRALASAGVDSVDVVVLATSTPDRPCPGTAPVVAAELGLDGAGAFDVAAVCTGFVYALATAAGLIATSVARSALVIGADTFSTILDPADRTTRVIFGDGAGAMVLRAGDAAEPGALLGFDLGSDGRGADLITVRAGGSEQRSREAAVPEADTYFRMDGPQVFTRAVRYMTGSVRSTLERVGWTAEEVGAVVPHQANVRILDTCARELGIPVERVVKNIDRVGNTVAASIPLALADAAADGRLKTGERVVLTGFGGGLTWGSAALTWPDITIGLQEQ</sequence>
<evidence type="ECO:0000259" key="11">
    <source>
        <dbReference type="Pfam" id="PF08545"/>
    </source>
</evidence>
<feature type="domain" description="Beta-ketoacyl-[acyl-carrier-protein] synthase III C-terminal" evidence="10">
    <location>
        <begin position="238"/>
        <end position="327"/>
    </location>
</feature>
<proteinExistence type="inferred from homology"/>
<comment type="similarity">
    <text evidence="1 9">Belongs to the thiolase-like superfamily. FabH family.</text>
</comment>
<dbReference type="GO" id="GO:0004315">
    <property type="term" value="F:3-oxoacyl-[acyl-carrier-protein] synthase activity"/>
    <property type="evidence" value="ECO:0007669"/>
    <property type="project" value="InterPro"/>
</dbReference>
<dbReference type="Pfam" id="PF08545">
    <property type="entry name" value="ACP_syn_III"/>
    <property type="match status" value="1"/>
</dbReference>
<dbReference type="CDD" id="cd00830">
    <property type="entry name" value="KAS_III"/>
    <property type="match status" value="1"/>
</dbReference>
<dbReference type="InterPro" id="IPR016039">
    <property type="entry name" value="Thiolase-like"/>
</dbReference>
<comment type="domain">
    <text evidence="9">The last Arg residue of the ACP-binding site is essential for the weak association between ACP/AcpP and FabH.</text>
</comment>
<dbReference type="InterPro" id="IPR004655">
    <property type="entry name" value="FabH"/>
</dbReference>
<dbReference type="Gene3D" id="3.40.47.10">
    <property type="match status" value="1"/>
</dbReference>
<dbReference type="GO" id="GO:0006633">
    <property type="term" value="P:fatty acid biosynthetic process"/>
    <property type="evidence" value="ECO:0007669"/>
    <property type="project" value="UniProtKB-UniRule"/>
</dbReference>
<keyword evidence="7 9" id="KW-0275">Fatty acid biosynthesis</keyword>
<keyword evidence="8 9" id="KW-0012">Acyltransferase</keyword>
<comment type="subunit">
    <text evidence="9">Homodimer.</text>
</comment>
<dbReference type="NCBIfam" id="NF006829">
    <property type="entry name" value="PRK09352.1"/>
    <property type="match status" value="1"/>
</dbReference>
<dbReference type="AlphaFoldDB" id="A0A0U2PVG2"/>
<dbReference type="UniPathway" id="UPA00094"/>
<keyword evidence="2 9" id="KW-0963">Cytoplasm</keyword>
<keyword evidence="4 9" id="KW-0808">Transferase</keyword>
<reference evidence="12" key="1">
    <citation type="submission" date="2015-01" db="EMBL/GenBank/DDBJ databases">
        <title>Disruption of a putative terpene cyclase gene in Streptomyces sp. MA37 leads to the identification of the biosynthetic pathway of Neocarazostatin A.</title>
        <authorList>
            <person name="Yi Y."/>
            <person name="Sheng H."/>
            <person name="Hai D."/>
        </authorList>
    </citation>
    <scope>NUCLEOTIDE SEQUENCE</scope>
    <source>
        <strain evidence="12">MA37</strain>
    </source>
</reference>
<gene>
    <name evidence="12" type="primary">nzsE</name>
    <name evidence="9" type="synonym">fabH</name>
</gene>
<evidence type="ECO:0000259" key="10">
    <source>
        <dbReference type="Pfam" id="PF08541"/>
    </source>
</evidence>
<feature type="region of interest" description="ACP-binding" evidence="9">
    <location>
        <begin position="255"/>
        <end position="259"/>
    </location>
</feature>
<dbReference type="InterPro" id="IPR013747">
    <property type="entry name" value="ACP_syn_III_C"/>
</dbReference>
<feature type="domain" description="Beta-ketoacyl-[acyl-carrier-protein] synthase III N-terminal" evidence="11">
    <location>
        <begin position="106"/>
        <end position="186"/>
    </location>
</feature>
<feature type="active site" evidence="9">
    <location>
        <position position="284"/>
    </location>
</feature>
<dbReference type="NCBIfam" id="TIGR00747">
    <property type="entry name" value="fabH"/>
    <property type="match status" value="1"/>
</dbReference>
<dbReference type="HAMAP" id="MF_01815">
    <property type="entry name" value="FabH"/>
    <property type="match status" value="1"/>
</dbReference>
<keyword evidence="3 9" id="KW-0444">Lipid biosynthesis</keyword>
<keyword evidence="5 9" id="KW-0276">Fatty acid metabolism</keyword>
<dbReference type="InterPro" id="IPR013751">
    <property type="entry name" value="ACP_syn_III_N"/>
</dbReference>
<evidence type="ECO:0000256" key="2">
    <source>
        <dbReference type="ARBA" id="ARBA00022490"/>
    </source>
</evidence>
<evidence type="ECO:0000256" key="7">
    <source>
        <dbReference type="ARBA" id="ARBA00023160"/>
    </source>
</evidence>
<evidence type="ECO:0000256" key="5">
    <source>
        <dbReference type="ARBA" id="ARBA00022832"/>
    </source>
</evidence>
<dbReference type="EMBL" id="KP657980">
    <property type="protein sequence ID" value="ALL53319.1"/>
    <property type="molecule type" value="Genomic_DNA"/>
</dbReference>
<dbReference type="Pfam" id="PF08541">
    <property type="entry name" value="ACP_syn_III_C"/>
    <property type="match status" value="1"/>
</dbReference>
<feature type="active site" evidence="9">
    <location>
        <position position="112"/>
    </location>
</feature>
<evidence type="ECO:0000256" key="9">
    <source>
        <dbReference type="HAMAP-Rule" id="MF_01815"/>
    </source>
</evidence>
<comment type="catalytic activity">
    <reaction evidence="9">
        <text>malonyl-[ACP] + acetyl-CoA + H(+) = 3-oxobutanoyl-[ACP] + CO2 + CoA</text>
        <dbReference type="Rhea" id="RHEA:12080"/>
        <dbReference type="Rhea" id="RHEA-COMP:9623"/>
        <dbReference type="Rhea" id="RHEA-COMP:9625"/>
        <dbReference type="ChEBI" id="CHEBI:15378"/>
        <dbReference type="ChEBI" id="CHEBI:16526"/>
        <dbReference type="ChEBI" id="CHEBI:57287"/>
        <dbReference type="ChEBI" id="CHEBI:57288"/>
        <dbReference type="ChEBI" id="CHEBI:78449"/>
        <dbReference type="ChEBI" id="CHEBI:78450"/>
        <dbReference type="EC" id="2.3.1.180"/>
    </reaction>
</comment>
<evidence type="ECO:0000256" key="6">
    <source>
        <dbReference type="ARBA" id="ARBA00023098"/>
    </source>
</evidence>
<evidence type="ECO:0000256" key="1">
    <source>
        <dbReference type="ARBA" id="ARBA00008642"/>
    </source>
</evidence>
<protein>
    <recommendedName>
        <fullName evidence="9">Beta-ketoacyl-[acyl-carrier-protein] synthase III</fullName>
        <shortName evidence="9">Beta-ketoacyl-ACP synthase III</shortName>
        <shortName evidence="9">KAS III</shortName>
        <ecNumber evidence="9">2.3.1.180</ecNumber>
    </recommendedName>
    <alternativeName>
        <fullName evidence="9">3-oxoacyl-[acyl-carrier-protein] synthase 3</fullName>
    </alternativeName>
    <alternativeName>
        <fullName evidence="9">3-oxoacyl-[acyl-carrier-protein] synthase III</fullName>
    </alternativeName>
</protein>
<organism evidence="12">
    <name type="scientific">Streptomyces sp. MA37</name>
    <dbReference type="NCBI Taxonomy" id="1400207"/>
    <lineage>
        <taxon>Bacteria</taxon>
        <taxon>Bacillati</taxon>
        <taxon>Actinomycetota</taxon>
        <taxon>Actinomycetes</taxon>
        <taxon>Kitasatosporales</taxon>
        <taxon>Streptomycetaceae</taxon>
        <taxon>Streptomyces</taxon>
    </lineage>
</organism>
<evidence type="ECO:0000256" key="3">
    <source>
        <dbReference type="ARBA" id="ARBA00022516"/>
    </source>
</evidence>
<evidence type="ECO:0000313" key="12">
    <source>
        <dbReference type="EMBL" id="ALL53319.1"/>
    </source>
</evidence>
<name>A0A0U2PVG2_9ACTN</name>
<evidence type="ECO:0000256" key="4">
    <source>
        <dbReference type="ARBA" id="ARBA00022679"/>
    </source>
</evidence>
<dbReference type="PANTHER" id="PTHR34069">
    <property type="entry name" value="3-OXOACYL-[ACYL-CARRIER-PROTEIN] SYNTHASE 3"/>
    <property type="match status" value="1"/>
</dbReference>
<keyword evidence="9" id="KW-0511">Multifunctional enzyme</keyword>
<keyword evidence="6 9" id="KW-0443">Lipid metabolism</keyword>
<comment type="function">
    <text evidence="9">Catalyzes the condensation reaction of fatty acid synthesis by the addition to an acyl acceptor of two carbons from malonyl-ACP. Catalyzes the first condensation reaction which initiates fatty acid synthesis and may therefore play a role in governing the total rate of fatty acid production. Possesses both acetoacetyl-ACP synthase and acetyl transacylase activities. Its substrate specificity determines the biosynthesis of branched-chain and/or straight-chain of fatty acids.</text>
</comment>
<dbReference type="GO" id="GO:0005737">
    <property type="term" value="C:cytoplasm"/>
    <property type="evidence" value="ECO:0007669"/>
    <property type="project" value="UniProtKB-SubCell"/>
</dbReference>
<comment type="subcellular location">
    <subcellularLocation>
        <location evidence="9">Cytoplasm</location>
    </subcellularLocation>
</comment>
<comment type="pathway">
    <text evidence="9">Lipid metabolism; fatty acid biosynthesis.</text>
</comment>
<accession>A0A0U2PVG2</accession>
<feature type="active site" evidence="9">
    <location>
        <position position="254"/>
    </location>
</feature>
<evidence type="ECO:0000256" key="8">
    <source>
        <dbReference type="ARBA" id="ARBA00023315"/>
    </source>
</evidence>
<dbReference type="GO" id="GO:0044550">
    <property type="term" value="P:secondary metabolite biosynthetic process"/>
    <property type="evidence" value="ECO:0007669"/>
    <property type="project" value="TreeGrafter"/>
</dbReference>
<dbReference type="SUPFAM" id="SSF53901">
    <property type="entry name" value="Thiolase-like"/>
    <property type="match status" value="1"/>
</dbReference>